<proteinExistence type="predicted"/>
<dbReference type="STRING" id="197479.BFW38_08400"/>
<keyword evidence="1" id="KW-0472">Membrane</keyword>
<evidence type="ECO:0000256" key="1">
    <source>
        <dbReference type="SAM" id="Phobius"/>
    </source>
</evidence>
<accession>A0A1E2V9R3</accession>
<keyword evidence="3" id="KW-1185">Reference proteome</keyword>
<dbReference type="OrthoDB" id="7873459at2"/>
<evidence type="ECO:0000313" key="3">
    <source>
        <dbReference type="Proteomes" id="UP000094291"/>
    </source>
</evidence>
<evidence type="ECO:0000313" key="2">
    <source>
        <dbReference type="EMBL" id="ODC03566.1"/>
    </source>
</evidence>
<dbReference type="Proteomes" id="UP000094291">
    <property type="component" value="Unassembled WGS sequence"/>
</dbReference>
<reference evidence="2 3" key="1">
    <citation type="submission" date="2016-08" db="EMBL/GenBank/DDBJ databases">
        <authorList>
            <person name="Seilhamer J.J."/>
        </authorList>
    </citation>
    <scope>NUCLEOTIDE SEQUENCE [LARGE SCALE GENOMIC DNA]</scope>
    <source>
        <strain evidence="2 3">PH27A</strain>
    </source>
</reference>
<comment type="caution">
    <text evidence="2">The sequence shown here is derived from an EMBL/GenBank/DDBJ whole genome shotgun (WGS) entry which is preliminary data.</text>
</comment>
<keyword evidence="1" id="KW-1133">Transmembrane helix</keyword>
<feature type="transmembrane region" description="Helical" evidence="1">
    <location>
        <begin position="15"/>
        <end position="39"/>
    </location>
</feature>
<gene>
    <name evidence="2" type="ORF">BFW38_08400</name>
</gene>
<sequence length="40" mass="4236">MIGRDSQEDLDHYGLAPWGVGLIIAASILITMFTLAAGFA</sequence>
<organism evidence="2 3">
    <name type="scientific">Terasakiispira papahanaumokuakeensis</name>
    <dbReference type="NCBI Taxonomy" id="197479"/>
    <lineage>
        <taxon>Bacteria</taxon>
        <taxon>Pseudomonadati</taxon>
        <taxon>Pseudomonadota</taxon>
        <taxon>Gammaproteobacteria</taxon>
        <taxon>Oceanospirillales</taxon>
        <taxon>Terasakiispira</taxon>
    </lineage>
</organism>
<protein>
    <submittedName>
        <fullName evidence="2">Dihydroxy-acid dehydratase</fullName>
    </submittedName>
</protein>
<name>A0A1E2V9R3_9GAMM</name>
<dbReference type="AlphaFoldDB" id="A0A1E2V9R3"/>
<dbReference type="EMBL" id="MDTQ01000001">
    <property type="protein sequence ID" value="ODC03566.1"/>
    <property type="molecule type" value="Genomic_DNA"/>
</dbReference>
<keyword evidence="1" id="KW-0812">Transmembrane</keyword>
<dbReference type="RefSeq" id="WP_068997982.1">
    <property type="nucleotide sequence ID" value="NZ_MDTQ01000001.1"/>
</dbReference>